<evidence type="ECO:0000256" key="8">
    <source>
        <dbReference type="ARBA" id="ARBA00023170"/>
    </source>
</evidence>
<dbReference type="InterPro" id="IPR010105">
    <property type="entry name" value="TonB_sidphr_rcpt"/>
</dbReference>
<evidence type="ECO:0000256" key="3">
    <source>
        <dbReference type="ARBA" id="ARBA00022448"/>
    </source>
</evidence>
<keyword evidence="5 10" id="KW-0812">Transmembrane</keyword>
<dbReference type="PANTHER" id="PTHR32552:SF82">
    <property type="entry name" value="FCUA PROTEIN"/>
    <property type="match status" value="1"/>
</dbReference>
<keyword evidence="12" id="KW-0732">Signal</keyword>
<protein>
    <submittedName>
        <fullName evidence="15">TonB-dependent siderophore receptor</fullName>
    </submittedName>
</protein>
<evidence type="ECO:0000313" key="16">
    <source>
        <dbReference type="Proteomes" id="UP000696310"/>
    </source>
</evidence>
<organism evidence="15 16">
    <name type="scientific">Pectobacterium polaris</name>
    <dbReference type="NCBI Taxonomy" id="2042057"/>
    <lineage>
        <taxon>Bacteria</taxon>
        <taxon>Pseudomonadati</taxon>
        <taxon>Pseudomonadota</taxon>
        <taxon>Gammaproteobacteria</taxon>
        <taxon>Enterobacterales</taxon>
        <taxon>Pectobacteriaceae</taxon>
        <taxon>Pectobacterium</taxon>
    </lineage>
</organism>
<dbReference type="PANTHER" id="PTHR32552">
    <property type="entry name" value="FERRICHROME IRON RECEPTOR-RELATED"/>
    <property type="match status" value="1"/>
</dbReference>
<evidence type="ECO:0000256" key="4">
    <source>
        <dbReference type="ARBA" id="ARBA00022452"/>
    </source>
</evidence>
<comment type="subcellular location">
    <subcellularLocation>
        <location evidence="1 10">Cell outer membrane</location>
        <topology evidence="1 10">Multi-pass membrane protein</topology>
    </subcellularLocation>
</comment>
<keyword evidence="4 10" id="KW-1134">Transmembrane beta strand</keyword>
<evidence type="ECO:0000259" key="14">
    <source>
        <dbReference type="Pfam" id="PF07715"/>
    </source>
</evidence>
<dbReference type="Pfam" id="PF00593">
    <property type="entry name" value="TonB_dep_Rec_b-barrel"/>
    <property type="match status" value="1"/>
</dbReference>
<dbReference type="GO" id="GO:0009279">
    <property type="term" value="C:cell outer membrane"/>
    <property type="evidence" value="ECO:0007669"/>
    <property type="project" value="UniProtKB-SubCell"/>
</dbReference>
<evidence type="ECO:0000256" key="9">
    <source>
        <dbReference type="ARBA" id="ARBA00023237"/>
    </source>
</evidence>
<reference evidence="15" key="1">
    <citation type="journal article" date="2021" name="bioRxiv">
        <title>Identification of Pectobacterium species isolated from the soft rot of tetecho (Neobuxbaumia tetetzo), a columnar cactus, and associated metagenomics.</title>
        <authorList>
            <person name="Vargas-Peralta D."/>
            <person name="Narvaez-Barragan D.A."/>
            <person name="de Sandozequi A."/>
            <person name="Romero-Gutierrez M.F."/>
            <person name="Segovia L."/>
            <person name="Martinez-Anaya C."/>
            <person name="Alcaraz L.D."/>
            <person name="de la Torre Almaraz R."/>
        </authorList>
    </citation>
    <scope>NUCLEOTIDE SEQUENCE</scope>
    <source>
        <strain evidence="15">A3</strain>
    </source>
</reference>
<dbReference type="AlphaFoldDB" id="A0AAW4NW12"/>
<dbReference type="RefSeq" id="WP_219678474.1">
    <property type="nucleotide sequence ID" value="NZ_JAESHX010000014.1"/>
</dbReference>
<feature type="signal peptide" evidence="12">
    <location>
        <begin position="1"/>
        <end position="28"/>
    </location>
</feature>
<evidence type="ECO:0000259" key="13">
    <source>
        <dbReference type="Pfam" id="PF00593"/>
    </source>
</evidence>
<evidence type="ECO:0000256" key="5">
    <source>
        <dbReference type="ARBA" id="ARBA00022692"/>
    </source>
</evidence>
<dbReference type="SUPFAM" id="SSF56935">
    <property type="entry name" value="Porins"/>
    <property type="match status" value="1"/>
</dbReference>
<dbReference type="NCBIfam" id="TIGR01783">
    <property type="entry name" value="TonB-siderophor"/>
    <property type="match status" value="1"/>
</dbReference>
<comment type="similarity">
    <text evidence="2 10 11">Belongs to the TonB-dependent receptor family.</text>
</comment>
<evidence type="ECO:0000256" key="6">
    <source>
        <dbReference type="ARBA" id="ARBA00023077"/>
    </source>
</evidence>
<feature type="chain" id="PRO_5043778247" evidence="12">
    <location>
        <begin position="29"/>
        <end position="733"/>
    </location>
</feature>
<keyword evidence="6 11" id="KW-0798">TonB box</keyword>
<dbReference type="InterPro" id="IPR036942">
    <property type="entry name" value="Beta-barrel_TonB_sf"/>
</dbReference>
<evidence type="ECO:0000256" key="10">
    <source>
        <dbReference type="PROSITE-ProRule" id="PRU01360"/>
    </source>
</evidence>
<evidence type="ECO:0000313" key="15">
    <source>
        <dbReference type="EMBL" id="MBW5891314.1"/>
    </source>
</evidence>
<dbReference type="GO" id="GO:0015344">
    <property type="term" value="F:siderophore uptake transmembrane transporter activity"/>
    <property type="evidence" value="ECO:0007669"/>
    <property type="project" value="TreeGrafter"/>
</dbReference>
<evidence type="ECO:0000256" key="12">
    <source>
        <dbReference type="SAM" id="SignalP"/>
    </source>
</evidence>
<keyword evidence="3 10" id="KW-0813">Transport</keyword>
<sequence length="733" mass="79644">MKAPRKNNRKKAQWLLPALMVVVPPVLSAEPTTSKVNEKAKAADVMVVKAERSEANANLAGAGMTTDDVEIGPLGKRSRLDTPYSTTTVTEAMIANQQAKNVNDLLKYSASSQMQARGGIDVGRPQSRGMQGDVLANSRLDGLNIISTTAFPVEMLERLDVINSLTGALYGPASPSGQFNFTQKRPTAQTLNRFTAGYSGKGAAMGHADLGGHLGDENQFGYRINLLHDEGEGSISNSTLRRQLASVAFDWNLSPDTVLEVNASEYRFRKMGYASGFSYGPTIQLPSAPDVTKQGYGQSFAGLDLVTKTASTRLKHYFNNDWYASGGVGYQTADRGMRSLSNAITNNQGTVSTSLTQPYTAGRFKVLSNTLQLNGHIDTNGPSHDVVFSTTGYQWTIYNGLGNSKRFPLGSSTIDSPRSYTDPSDGRFYLGSGRYKSSRTSQQAITAGDTVTFNDRWSAMGVVSQSWITFRTFGSDGDVQRDTGTSPTVSLMYKPVPNVMTYVAYADSFEQGGTAPVNQLNPVVNEGQTLKPYRSTQYEAGVKSQWDGLNLNAAIFRLERPFAYVGSDNVFKEQGNQVNTGLELMADGEVLSGLHLYGGMTLLDPKMKDTALDATRNKRVVGVPKFQANLLAEYSHPSSPNLVYMANLHYTGKRAANDTNTTWADSFATLDLGTRYGFKLYDKPAAFRVALNNVTNERYWASIFPGSTDGINGGANAFVGEPREIRASLTVDW</sequence>
<reference evidence="15" key="2">
    <citation type="submission" date="2021-01" db="EMBL/GenBank/DDBJ databases">
        <authorList>
            <person name="Vargas Peralta D."/>
        </authorList>
    </citation>
    <scope>NUCLEOTIDE SEQUENCE</scope>
    <source>
        <strain evidence="15">A3</strain>
    </source>
</reference>
<proteinExistence type="inferred from homology"/>
<accession>A0AAW4NW12</accession>
<name>A0AAW4NW12_9GAMM</name>
<evidence type="ECO:0000256" key="2">
    <source>
        <dbReference type="ARBA" id="ARBA00009810"/>
    </source>
</evidence>
<dbReference type="InterPro" id="IPR012910">
    <property type="entry name" value="Plug_dom"/>
</dbReference>
<feature type="domain" description="TonB-dependent receptor-like beta-barrel" evidence="13">
    <location>
        <begin position="250"/>
        <end position="694"/>
    </location>
</feature>
<dbReference type="Pfam" id="PF07715">
    <property type="entry name" value="Plug"/>
    <property type="match status" value="1"/>
</dbReference>
<evidence type="ECO:0000256" key="11">
    <source>
        <dbReference type="RuleBase" id="RU003357"/>
    </source>
</evidence>
<feature type="domain" description="TonB-dependent receptor plug" evidence="14">
    <location>
        <begin position="80"/>
        <end position="177"/>
    </location>
</feature>
<dbReference type="EMBL" id="JAESHX010000014">
    <property type="protein sequence ID" value="MBW5891314.1"/>
    <property type="molecule type" value="Genomic_DNA"/>
</dbReference>
<evidence type="ECO:0000256" key="1">
    <source>
        <dbReference type="ARBA" id="ARBA00004571"/>
    </source>
</evidence>
<dbReference type="InterPro" id="IPR000531">
    <property type="entry name" value="Beta-barrel_TonB"/>
</dbReference>
<comment type="caution">
    <text evidence="15">The sequence shown here is derived from an EMBL/GenBank/DDBJ whole genome shotgun (WGS) entry which is preliminary data.</text>
</comment>
<evidence type="ECO:0000256" key="7">
    <source>
        <dbReference type="ARBA" id="ARBA00023136"/>
    </source>
</evidence>
<gene>
    <name evidence="15" type="ORF">IM880_03755</name>
</gene>
<keyword evidence="9 10" id="KW-0998">Cell outer membrane</keyword>
<dbReference type="Gene3D" id="2.170.130.10">
    <property type="entry name" value="TonB-dependent receptor, plug domain"/>
    <property type="match status" value="1"/>
</dbReference>
<dbReference type="InterPro" id="IPR037066">
    <property type="entry name" value="Plug_dom_sf"/>
</dbReference>
<keyword evidence="7 10" id="KW-0472">Membrane</keyword>
<dbReference type="InterPro" id="IPR039426">
    <property type="entry name" value="TonB-dep_rcpt-like"/>
</dbReference>
<dbReference type="PROSITE" id="PS52016">
    <property type="entry name" value="TONB_DEPENDENT_REC_3"/>
    <property type="match status" value="1"/>
</dbReference>
<dbReference type="Gene3D" id="2.40.170.20">
    <property type="entry name" value="TonB-dependent receptor, beta-barrel domain"/>
    <property type="match status" value="1"/>
</dbReference>
<dbReference type="GO" id="GO:0038023">
    <property type="term" value="F:signaling receptor activity"/>
    <property type="evidence" value="ECO:0007669"/>
    <property type="project" value="InterPro"/>
</dbReference>
<dbReference type="Proteomes" id="UP000696310">
    <property type="component" value="Unassembled WGS sequence"/>
</dbReference>
<dbReference type="CDD" id="cd01347">
    <property type="entry name" value="ligand_gated_channel"/>
    <property type="match status" value="1"/>
</dbReference>
<keyword evidence="8 15" id="KW-0675">Receptor</keyword>
<dbReference type="GO" id="GO:0015891">
    <property type="term" value="P:siderophore transport"/>
    <property type="evidence" value="ECO:0007669"/>
    <property type="project" value="InterPro"/>
</dbReference>